<dbReference type="PANTHER" id="PTHR43531">
    <property type="entry name" value="PROTEIN ICFG"/>
    <property type="match status" value="1"/>
</dbReference>
<keyword evidence="7 9" id="KW-0807">Transducer</keyword>
<organism evidence="14 15">
    <name type="scientific">Vreelandella maris</name>
    <dbReference type="NCBI Taxonomy" id="2729617"/>
    <lineage>
        <taxon>Bacteria</taxon>
        <taxon>Pseudomonadati</taxon>
        <taxon>Pseudomonadota</taxon>
        <taxon>Gammaproteobacteria</taxon>
        <taxon>Oceanospirillales</taxon>
        <taxon>Halomonadaceae</taxon>
        <taxon>Vreelandella</taxon>
    </lineage>
</organism>
<evidence type="ECO:0000256" key="8">
    <source>
        <dbReference type="ARBA" id="ARBA00029447"/>
    </source>
</evidence>
<feature type="region of interest" description="Disordered" evidence="10">
    <location>
        <begin position="551"/>
        <end position="575"/>
    </location>
</feature>
<dbReference type="PROSITE" id="PS50111">
    <property type="entry name" value="CHEMOTAXIS_TRANSDUC_2"/>
    <property type="match status" value="1"/>
</dbReference>
<evidence type="ECO:0000256" key="1">
    <source>
        <dbReference type="ARBA" id="ARBA00004651"/>
    </source>
</evidence>
<evidence type="ECO:0000256" key="7">
    <source>
        <dbReference type="ARBA" id="ARBA00023224"/>
    </source>
</evidence>
<evidence type="ECO:0000256" key="11">
    <source>
        <dbReference type="SAM" id="Phobius"/>
    </source>
</evidence>
<gene>
    <name evidence="14" type="ORF">HUO07_18445</name>
</gene>
<evidence type="ECO:0000313" key="15">
    <source>
        <dbReference type="Proteomes" id="UP000589984"/>
    </source>
</evidence>
<dbReference type="Pfam" id="PF00015">
    <property type="entry name" value="MCPsignal"/>
    <property type="match status" value="1"/>
</dbReference>
<dbReference type="CDD" id="cd06225">
    <property type="entry name" value="HAMP"/>
    <property type="match status" value="1"/>
</dbReference>
<keyword evidence="15" id="KW-1185">Reference proteome</keyword>
<comment type="similarity">
    <text evidence="8">Belongs to the methyl-accepting chemotaxis (MCP) protein family.</text>
</comment>
<accession>A0A7Y6RFK9</accession>
<dbReference type="Gene3D" id="1.10.287.950">
    <property type="entry name" value="Methyl-accepting chemotaxis protein"/>
    <property type="match status" value="1"/>
</dbReference>
<keyword evidence="6 11" id="KW-0472">Membrane</keyword>
<dbReference type="FunFam" id="1.10.287.950:FF:000001">
    <property type="entry name" value="Methyl-accepting chemotaxis sensory transducer"/>
    <property type="match status" value="1"/>
</dbReference>
<dbReference type="GO" id="GO:0005886">
    <property type="term" value="C:plasma membrane"/>
    <property type="evidence" value="ECO:0007669"/>
    <property type="project" value="UniProtKB-SubCell"/>
</dbReference>
<dbReference type="SUPFAM" id="SSF58104">
    <property type="entry name" value="Methyl-accepting chemotaxis protein (MCP) signaling domain"/>
    <property type="match status" value="1"/>
</dbReference>
<feature type="transmembrane region" description="Helical" evidence="11">
    <location>
        <begin position="214"/>
        <end position="236"/>
    </location>
</feature>
<evidence type="ECO:0000313" key="14">
    <source>
        <dbReference type="EMBL" id="NVF16127.1"/>
    </source>
</evidence>
<dbReference type="Pfam" id="PF00672">
    <property type="entry name" value="HAMP"/>
    <property type="match status" value="1"/>
</dbReference>
<dbReference type="AlphaFoldDB" id="A0A7Y6RFK9"/>
<reference evidence="14 15" key="1">
    <citation type="submission" date="2020-06" db="EMBL/GenBank/DDBJ databases">
        <title>Halomonas sp. QX-1 draft genome sequence.</title>
        <authorList>
            <person name="Qiu X."/>
        </authorList>
    </citation>
    <scope>NUCLEOTIDE SEQUENCE [LARGE SCALE GENOMIC DNA]</scope>
    <source>
        <strain evidence="14 15">QX-1</strain>
    </source>
</reference>
<evidence type="ECO:0000259" key="13">
    <source>
        <dbReference type="PROSITE" id="PS50885"/>
    </source>
</evidence>
<evidence type="ECO:0000256" key="9">
    <source>
        <dbReference type="PROSITE-ProRule" id="PRU00284"/>
    </source>
</evidence>
<dbReference type="InterPro" id="IPR003660">
    <property type="entry name" value="HAMP_dom"/>
</dbReference>
<dbReference type="EMBL" id="JABWCV010000028">
    <property type="protein sequence ID" value="NVF16127.1"/>
    <property type="molecule type" value="Genomic_DNA"/>
</dbReference>
<dbReference type="PANTHER" id="PTHR43531:SF11">
    <property type="entry name" value="METHYL-ACCEPTING CHEMOTAXIS PROTEIN 3"/>
    <property type="match status" value="1"/>
</dbReference>
<keyword evidence="4 11" id="KW-0812">Transmembrane</keyword>
<evidence type="ECO:0000256" key="3">
    <source>
        <dbReference type="ARBA" id="ARBA00022500"/>
    </source>
</evidence>
<evidence type="ECO:0000256" key="5">
    <source>
        <dbReference type="ARBA" id="ARBA00022989"/>
    </source>
</evidence>
<keyword evidence="5 11" id="KW-1133">Transmembrane helix</keyword>
<dbReference type="Pfam" id="PF17200">
    <property type="entry name" value="sCache_2"/>
    <property type="match status" value="1"/>
</dbReference>
<keyword evidence="2" id="KW-1003">Cell membrane</keyword>
<name>A0A7Y6RFK9_9GAMM</name>
<proteinExistence type="inferred from homology"/>
<evidence type="ECO:0000256" key="4">
    <source>
        <dbReference type="ARBA" id="ARBA00022692"/>
    </source>
</evidence>
<evidence type="ECO:0000259" key="12">
    <source>
        <dbReference type="PROSITE" id="PS50111"/>
    </source>
</evidence>
<dbReference type="PRINTS" id="PR00260">
    <property type="entry name" value="CHEMTRNSDUCR"/>
</dbReference>
<comment type="caution">
    <text evidence="14">The sequence shown here is derived from an EMBL/GenBank/DDBJ whole genome shotgun (WGS) entry which is preliminary data.</text>
</comment>
<evidence type="ECO:0000256" key="10">
    <source>
        <dbReference type="SAM" id="MobiDB-lite"/>
    </source>
</evidence>
<dbReference type="SMART" id="SM00304">
    <property type="entry name" value="HAMP"/>
    <property type="match status" value="1"/>
</dbReference>
<dbReference type="SMART" id="SM00283">
    <property type="entry name" value="MA"/>
    <property type="match status" value="1"/>
</dbReference>
<dbReference type="InterPro" id="IPR051310">
    <property type="entry name" value="MCP_chemotaxis"/>
</dbReference>
<feature type="compositionally biased region" description="Basic and acidic residues" evidence="10">
    <location>
        <begin position="564"/>
        <end position="575"/>
    </location>
</feature>
<dbReference type="GO" id="GO:0007165">
    <property type="term" value="P:signal transduction"/>
    <property type="evidence" value="ECO:0007669"/>
    <property type="project" value="UniProtKB-KW"/>
</dbReference>
<dbReference type="CDD" id="cd11386">
    <property type="entry name" value="MCP_signal"/>
    <property type="match status" value="1"/>
</dbReference>
<dbReference type="InterPro" id="IPR033480">
    <property type="entry name" value="sCache_2"/>
</dbReference>
<dbReference type="SMART" id="SM01049">
    <property type="entry name" value="Cache_2"/>
    <property type="match status" value="1"/>
</dbReference>
<feature type="domain" description="Methyl-accepting transducer" evidence="12">
    <location>
        <begin position="296"/>
        <end position="525"/>
    </location>
</feature>
<comment type="subcellular location">
    <subcellularLocation>
        <location evidence="1">Cell membrane</location>
        <topology evidence="1">Multi-pass membrane protein</topology>
    </subcellularLocation>
</comment>
<dbReference type="GO" id="GO:0004888">
    <property type="term" value="F:transmembrane signaling receptor activity"/>
    <property type="evidence" value="ECO:0007669"/>
    <property type="project" value="InterPro"/>
</dbReference>
<dbReference type="InterPro" id="IPR004089">
    <property type="entry name" value="MCPsignal_dom"/>
</dbReference>
<dbReference type="RefSeq" id="WP_101145876.1">
    <property type="nucleotide sequence ID" value="NZ_JABWCV010000028.1"/>
</dbReference>
<keyword evidence="3" id="KW-0145">Chemotaxis</keyword>
<feature type="domain" description="HAMP" evidence="13">
    <location>
        <begin position="237"/>
        <end position="291"/>
    </location>
</feature>
<dbReference type="Gene3D" id="3.30.450.20">
    <property type="entry name" value="PAS domain"/>
    <property type="match status" value="1"/>
</dbReference>
<protein>
    <submittedName>
        <fullName evidence="14">Cache domain-containing protein</fullName>
    </submittedName>
</protein>
<evidence type="ECO:0000256" key="2">
    <source>
        <dbReference type="ARBA" id="ARBA00022475"/>
    </source>
</evidence>
<evidence type="ECO:0000256" key="6">
    <source>
        <dbReference type="ARBA" id="ARBA00023136"/>
    </source>
</evidence>
<dbReference type="Proteomes" id="UP000589984">
    <property type="component" value="Unassembled WGS sequence"/>
</dbReference>
<feature type="region of interest" description="Disordered" evidence="10">
    <location>
        <begin position="315"/>
        <end position="334"/>
    </location>
</feature>
<dbReference type="GO" id="GO:0006935">
    <property type="term" value="P:chemotaxis"/>
    <property type="evidence" value="ECO:0007669"/>
    <property type="project" value="UniProtKB-KW"/>
</dbReference>
<dbReference type="InterPro" id="IPR004090">
    <property type="entry name" value="Chemotax_Me-accpt_rcpt"/>
</dbReference>
<sequence>MAQKNKARFSMSLQAKMVALVLLPMLILALVLSALEVRSSITSMQETLDKQRDVLVSERETTVRYLVESARNAVSHLVDHAELSQSEAQEQAQEILQNFRYGNANYVFAFDFDGTARAMAAAPERVGTNMVGLVDSEGNAFVEDLIERARSGNTSFYDYQWINPATGDIEPKHSMAIAIPEWDWMIGTGIYLSDIDVGLAQVEALAWQEFRHDLIAKGVVALVLLLGVGVLATWLVKRALSPVKRAAAAMHDVATGEADLTQRLRVERNDEIGDLAQQFNAFVERMQITLQDVHRTTQSVLLASQNIDQGTNELATRTEQSAANLQQTSSSMEEITSTVHHTTEAADQASQLSQGAVDVARKGNSVMQRVEHTMGEINQSATQIGDIITLIDAIAFQTNILALNASVEAARAGEHGRGFAVVAEEVRKLASRSSDAAGEIRQLIDSSMERTQGGTALVREAGTTMQEIVDSITRVTDVIAEISAGAREQSAGISEVNTAVAEMDSMTQQNSSMVQESATSAQRLRAGAEHLSRLLESFVLGDMEATASALPAAQSRLRPAPRNSDQRHPTEWEAF</sequence>
<dbReference type="PROSITE" id="PS50885">
    <property type="entry name" value="HAMP"/>
    <property type="match status" value="1"/>
</dbReference>